<protein>
    <submittedName>
        <fullName evidence="1">Uncharacterized protein</fullName>
    </submittedName>
</protein>
<dbReference type="EMBL" id="UINC01038340">
    <property type="protein sequence ID" value="SVB35220.1"/>
    <property type="molecule type" value="Genomic_DNA"/>
</dbReference>
<feature type="non-terminal residue" evidence="1">
    <location>
        <position position="1"/>
    </location>
</feature>
<proteinExistence type="predicted"/>
<dbReference type="AlphaFoldDB" id="A0A382D9W7"/>
<sequence>VKKNSTSPFLLGLLYLLLGVWVLQLVSCTSTNTYVSELYPWLRNGKSKTEKYEPKAWMQRKCRGCKYDPSIWL</sequence>
<organism evidence="1">
    <name type="scientific">marine metagenome</name>
    <dbReference type="NCBI Taxonomy" id="408172"/>
    <lineage>
        <taxon>unclassified sequences</taxon>
        <taxon>metagenomes</taxon>
        <taxon>ecological metagenomes</taxon>
    </lineage>
</organism>
<gene>
    <name evidence="1" type="ORF">METZ01_LOCUS188074</name>
</gene>
<evidence type="ECO:0000313" key="1">
    <source>
        <dbReference type="EMBL" id="SVB35220.1"/>
    </source>
</evidence>
<name>A0A382D9W7_9ZZZZ</name>
<reference evidence="1" key="1">
    <citation type="submission" date="2018-05" db="EMBL/GenBank/DDBJ databases">
        <authorList>
            <person name="Lanie J.A."/>
            <person name="Ng W.-L."/>
            <person name="Kazmierczak K.M."/>
            <person name="Andrzejewski T.M."/>
            <person name="Davidsen T.M."/>
            <person name="Wayne K.J."/>
            <person name="Tettelin H."/>
            <person name="Glass J.I."/>
            <person name="Rusch D."/>
            <person name="Podicherti R."/>
            <person name="Tsui H.-C.T."/>
            <person name="Winkler M.E."/>
        </authorList>
    </citation>
    <scope>NUCLEOTIDE SEQUENCE</scope>
</reference>
<accession>A0A382D9W7</accession>